<protein>
    <submittedName>
        <fullName evidence="2">Phage baseplate assembly protein V</fullName>
    </submittedName>
</protein>
<reference evidence="2" key="2">
    <citation type="journal article" date="2022" name="Microbiol. Resour. Announc.">
        <title>Metagenome Sequencing to Explore Phylogenomics of Terrestrial Cyanobacteria.</title>
        <authorList>
            <person name="Ward R.D."/>
            <person name="Stajich J.E."/>
            <person name="Johansen J.R."/>
            <person name="Huntemann M."/>
            <person name="Clum A."/>
            <person name="Foster B."/>
            <person name="Foster B."/>
            <person name="Roux S."/>
            <person name="Palaniappan K."/>
            <person name="Varghese N."/>
            <person name="Mukherjee S."/>
            <person name="Reddy T.B.K."/>
            <person name="Daum C."/>
            <person name="Copeland A."/>
            <person name="Chen I.A."/>
            <person name="Ivanova N.N."/>
            <person name="Kyrpides N.C."/>
            <person name="Shapiro N."/>
            <person name="Eloe-Fadrosh E.A."/>
            <person name="Pietrasiak N."/>
        </authorList>
    </citation>
    <scope>NUCLEOTIDE SEQUENCE</scope>
    <source>
        <strain evidence="2">UHER 2000/2452</strain>
    </source>
</reference>
<organism evidence="2 3">
    <name type="scientific">Drouetiella hepatica Uher 2000/2452</name>
    <dbReference type="NCBI Taxonomy" id="904376"/>
    <lineage>
        <taxon>Bacteria</taxon>
        <taxon>Bacillati</taxon>
        <taxon>Cyanobacteriota</taxon>
        <taxon>Cyanophyceae</taxon>
        <taxon>Oculatellales</taxon>
        <taxon>Oculatellaceae</taxon>
        <taxon>Drouetiella</taxon>
    </lineage>
</organism>
<evidence type="ECO:0000259" key="1">
    <source>
        <dbReference type="Pfam" id="PF04717"/>
    </source>
</evidence>
<dbReference type="SUPFAM" id="SSF69255">
    <property type="entry name" value="gp5 N-terminal domain-like"/>
    <property type="match status" value="1"/>
</dbReference>
<evidence type="ECO:0000313" key="2">
    <source>
        <dbReference type="EMBL" id="MBW4659727.1"/>
    </source>
</evidence>
<dbReference type="Gene3D" id="2.40.50.230">
    <property type="entry name" value="Gp5 N-terminal domain"/>
    <property type="match status" value="1"/>
</dbReference>
<evidence type="ECO:0000313" key="3">
    <source>
        <dbReference type="Proteomes" id="UP000757435"/>
    </source>
</evidence>
<dbReference type="InterPro" id="IPR037026">
    <property type="entry name" value="Vgr_OB-fold_dom_sf"/>
</dbReference>
<feature type="domain" description="Gp5/Type VI secretion system Vgr protein OB-fold" evidence="1">
    <location>
        <begin position="6"/>
        <end position="57"/>
    </location>
</feature>
<sequence>MSVASIFEEGKQSWAMPCSPYAGKGIGLFTIPPVDTNVWVEFEGGDPDYPIWSGCFWGNNELPEEAKVAKPDEMIVFKAFATGGKGITIKMSSSGSTKGLAIEVEPPVVSQPLKLVFDSTGIEISAGSLGTIKASSSSVKINNNALEVT</sequence>
<reference evidence="2" key="1">
    <citation type="submission" date="2021-05" db="EMBL/GenBank/DDBJ databases">
        <authorList>
            <person name="Pietrasiak N."/>
            <person name="Ward R."/>
            <person name="Stajich J.E."/>
            <person name="Kurbessoian T."/>
        </authorList>
    </citation>
    <scope>NUCLEOTIDE SEQUENCE</scope>
    <source>
        <strain evidence="2">UHER 2000/2452</strain>
    </source>
</reference>
<dbReference type="Pfam" id="PF04717">
    <property type="entry name" value="Phage_base_V"/>
    <property type="match status" value="1"/>
</dbReference>
<name>A0A951QAI4_9CYAN</name>
<dbReference type="Proteomes" id="UP000757435">
    <property type="component" value="Unassembled WGS sequence"/>
</dbReference>
<dbReference type="InterPro" id="IPR006531">
    <property type="entry name" value="Gp5/Vgr_OB"/>
</dbReference>
<accession>A0A951QAI4</accession>
<proteinExistence type="predicted"/>
<gene>
    <name evidence="2" type="ORF">KME15_13705</name>
</gene>
<dbReference type="AlphaFoldDB" id="A0A951QAI4"/>
<dbReference type="EMBL" id="JAHHHD010000014">
    <property type="protein sequence ID" value="MBW4659727.1"/>
    <property type="molecule type" value="Genomic_DNA"/>
</dbReference>
<comment type="caution">
    <text evidence="2">The sequence shown here is derived from an EMBL/GenBank/DDBJ whole genome shotgun (WGS) entry which is preliminary data.</text>
</comment>